<organism evidence="2 3">
    <name type="scientific">Mycena metata</name>
    <dbReference type="NCBI Taxonomy" id="1033252"/>
    <lineage>
        <taxon>Eukaryota</taxon>
        <taxon>Fungi</taxon>
        <taxon>Dikarya</taxon>
        <taxon>Basidiomycota</taxon>
        <taxon>Agaricomycotina</taxon>
        <taxon>Agaricomycetes</taxon>
        <taxon>Agaricomycetidae</taxon>
        <taxon>Agaricales</taxon>
        <taxon>Marasmiineae</taxon>
        <taxon>Mycenaceae</taxon>
        <taxon>Mycena</taxon>
    </lineage>
</organism>
<gene>
    <name evidence="2" type="ORF">B0H16DRAFT_1585571</name>
</gene>
<evidence type="ECO:0000313" key="2">
    <source>
        <dbReference type="EMBL" id="KAJ7730152.1"/>
    </source>
</evidence>
<evidence type="ECO:0000256" key="1">
    <source>
        <dbReference type="SAM" id="MobiDB-lite"/>
    </source>
</evidence>
<accession>A0AAD7MTM9</accession>
<dbReference type="Proteomes" id="UP001215598">
    <property type="component" value="Unassembled WGS sequence"/>
</dbReference>
<keyword evidence="3" id="KW-1185">Reference proteome</keyword>
<proteinExistence type="predicted"/>
<dbReference type="AlphaFoldDB" id="A0AAD7MTM9"/>
<feature type="compositionally biased region" description="Basic and acidic residues" evidence="1">
    <location>
        <begin position="162"/>
        <end position="171"/>
    </location>
</feature>
<dbReference type="EMBL" id="JARKIB010000161">
    <property type="protein sequence ID" value="KAJ7730152.1"/>
    <property type="molecule type" value="Genomic_DNA"/>
</dbReference>
<feature type="compositionally biased region" description="Polar residues" evidence="1">
    <location>
        <begin position="146"/>
        <end position="155"/>
    </location>
</feature>
<evidence type="ECO:0000313" key="3">
    <source>
        <dbReference type="Proteomes" id="UP001215598"/>
    </source>
</evidence>
<reference evidence="2" key="1">
    <citation type="submission" date="2023-03" db="EMBL/GenBank/DDBJ databases">
        <title>Massive genome expansion in bonnet fungi (Mycena s.s.) driven by repeated elements and novel gene families across ecological guilds.</title>
        <authorList>
            <consortium name="Lawrence Berkeley National Laboratory"/>
            <person name="Harder C.B."/>
            <person name="Miyauchi S."/>
            <person name="Viragh M."/>
            <person name="Kuo A."/>
            <person name="Thoen E."/>
            <person name="Andreopoulos B."/>
            <person name="Lu D."/>
            <person name="Skrede I."/>
            <person name="Drula E."/>
            <person name="Henrissat B."/>
            <person name="Morin E."/>
            <person name="Kohler A."/>
            <person name="Barry K."/>
            <person name="LaButti K."/>
            <person name="Morin E."/>
            <person name="Salamov A."/>
            <person name="Lipzen A."/>
            <person name="Mereny Z."/>
            <person name="Hegedus B."/>
            <person name="Baldrian P."/>
            <person name="Stursova M."/>
            <person name="Weitz H."/>
            <person name="Taylor A."/>
            <person name="Grigoriev I.V."/>
            <person name="Nagy L.G."/>
            <person name="Martin F."/>
            <person name="Kauserud H."/>
        </authorList>
    </citation>
    <scope>NUCLEOTIDE SEQUENCE</scope>
    <source>
        <strain evidence="2">CBHHK182m</strain>
    </source>
</reference>
<sequence length="244" mass="26614">MARTTSVIIETTGGSPVFHIPFPLSAMVHVGDNANEVQLIFRNSGGNPTFHVGGADMGVAAGDAWDYGTVVKAVMSERRRVAAGGVAGDVRVKVEDVTPRIQGKAKGKRKERRIEAGTQVEHERETEASIAPDNLRFQPDGDSPSHPMSSISNLLPSLPDRPLTREERSALDRGSLSHETFASIYEDGRQDFAFTIDPSLPVNRDLTASEEIEWIQLWEALLRLDRVYSGPLRGKFALALGVLV</sequence>
<comment type="caution">
    <text evidence="2">The sequence shown here is derived from an EMBL/GenBank/DDBJ whole genome shotgun (WGS) entry which is preliminary data.</text>
</comment>
<feature type="region of interest" description="Disordered" evidence="1">
    <location>
        <begin position="103"/>
        <end position="174"/>
    </location>
</feature>
<feature type="compositionally biased region" description="Basic and acidic residues" evidence="1">
    <location>
        <begin position="112"/>
        <end position="127"/>
    </location>
</feature>
<protein>
    <submittedName>
        <fullName evidence="2">Uncharacterized protein</fullName>
    </submittedName>
</protein>
<name>A0AAD7MTM9_9AGAR</name>